<proteinExistence type="predicted"/>
<feature type="transmembrane region" description="Helical" evidence="7">
    <location>
        <begin position="422"/>
        <end position="443"/>
    </location>
</feature>
<organism evidence="9 10">
    <name type="scientific">Fusarium pseudograminearum (strain CS3096)</name>
    <name type="common">Wheat and barley crown-rot fungus</name>
    <dbReference type="NCBI Taxonomy" id="1028729"/>
    <lineage>
        <taxon>Eukaryota</taxon>
        <taxon>Fungi</taxon>
        <taxon>Dikarya</taxon>
        <taxon>Ascomycota</taxon>
        <taxon>Pezizomycotina</taxon>
        <taxon>Sordariomycetes</taxon>
        <taxon>Hypocreomycetidae</taxon>
        <taxon>Hypocreales</taxon>
        <taxon>Nectriaceae</taxon>
        <taxon>Fusarium</taxon>
    </lineage>
</organism>
<keyword evidence="5 7" id="KW-0472">Membrane</keyword>
<dbReference type="CDD" id="cd06121">
    <property type="entry name" value="cupin_YML079wp"/>
    <property type="match status" value="1"/>
</dbReference>
<dbReference type="KEGG" id="fpu:FPSE_11093"/>
<keyword evidence="3 7" id="KW-0812">Transmembrane</keyword>
<keyword evidence="6" id="KW-0325">Glycoprotein</keyword>
<dbReference type="eggNOG" id="KOG0254">
    <property type="taxonomic scope" value="Eukaryota"/>
</dbReference>
<dbReference type="Gene3D" id="2.60.120.10">
    <property type="entry name" value="Jelly Rolls"/>
    <property type="match status" value="1"/>
</dbReference>
<keyword evidence="2" id="KW-0813">Transport</keyword>
<dbReference type="SUPFAM" id="SSF51182">
    <property type="entry name" value="RmlC-like cupins"/>
    <property type="match status" value="1"/>
</dbReference>
<feature type="transmembrane region" description="Helical" evidence="7">
    <location>
        <begin position="153"/>
        <end position="172"/>
    </location>
</feature>
<evidence type="ECO:0000313" key="9">
    <source>
        <dbReference type="EMBL" id="EKJ68725.1"/>
    </source>
</evidence>
<name>K3VXD8_FUSPC</name>
<evidence type="ECO:0000256" key="5">
    <source>
        <dbReference type="ARBA" id="ARBA00023136"/>
    </source>
</evidence>
<dbReference type="InterPro" id="IPR009327">
    <property type="entry name" value="Cupin_DUF985"/>
</dbReference>
<evidence type="ECO:0000256" key="6">
    <source>
        <dbReference type="ARBA" id="ARBA00023180"/>
    </source>
</evidence>
<evidence type="ECO:0000256" key="3">
    <source>
        <dbReference type="ARBA" id="ARBA00022692"/>
    </source>
</evidence>
<dbReference type="Pfam" id="PF06172">
    <property type="entry name" value="Cupin_5"/>
    <property type="match status" value="1"/>
</dbReference>
<dbReference type="InterPro" id="IPR036259">
    <property type="entry name" value="MFS_trans_sf"/>
</dbReference>
<dbReference type="InterPro" id="IPR011051">
    <property type="entry name" value="RmlC_Cupin_sf"/>
</dbReference>
<feature type="transmembrane region" description="Helical" evidence="7">
    <location>
        <begin position="184"/>
        <end position="201"/>
    </location>
</feature>
<evidence type="ECO:0000259" key="8">
    <source>
        <dbReference type="Pfam" id="PF06172"/>
    </source>
</evidence>
<dbReference type="EMBL" id="AFNW01000392">
    <property type="protein sequence ID" value="EKJ68725.1"/>
    <property type="molecule type" value="Genomic_DNA"/>
</dbReference>
<accession>K3VXD8</accession>
<feature type="transmembrane region" description="Helical" evidence="7">
    <location>
        <begin position="221"/>
        <end position="246"/>
    </location>
</feature>
<dbReference type="GeneID" id="20369710"/>
<dbReference type="GO" id="GO:0005886">
    <property type="term" value="C:plasma membrane"/>
    <property type="evidence" value="ECO:0007669"/>
    <property type="project" value="TreeGrafter"/>
</dbReference>
<keyword evidence="4 7" id="KW-1133">Transmembrane helix</keyword>
<reference evidence="9 10" key="1">
    <citation type="journal article" date="2012" name="PLoS Pathog.">
        <title>Comparative pathogenomics reveals horizontally acquired novel virulence genes in fungi infecting cereal hosts.</title>
        <authorList>
            <person name="Gardiner D.M."/>
            <person name="McDonald M.C."/>
            <person name="Covarelli L."/>
            <person name="Solomon P.S."/>
            <person name="Rusu A.G."/>
            <person name="Marshall M."/>
            <person name="Kazan K."/>
            <person name="Chakraborty S."/>
            <person name="McDonald B.A."/>
            <person name="Manners J.M."/>
        </authorList>
    </citation>
    <scope>NUCLEOTIDE SEQUENCE [LARGE SCALE GENOMIC DNA]</scope>
    <source>
        <strain evidence="9 10">CS3096</strain>
    </source>
</reference>
<dbReference type="RefSeq" id="XP_009262485.1">
    <property type="nucleotide sequence ID" value="XM_009264210.1"/>
</dbReference>
<dbReference type="Gene3D" id="1.20.1250.20">
    <property type="entry name" value="MFS general substrate transporter like domains"/>
    <property type="match status" value="1"/>
</dbReference>
<dbReference type="OrthoDB" id="10021397at2759"/>
<evidence type="ECO:0000313" key="10">
    <source>
        <dbReference type="Proteomes" id="UP000007978"/>
    </source>
</evidence>
<keyword evidence="10" id="KW-1185">Reference proteome</keyword>
<dbReference type="PANTHER" id="PTHR23501">
    <property type="entry name" value="MAJOR FACILITATOR SUPERFAMILY"/>
    <property type="match status" value="1"/>
</dbReference>
<evidence type="ECO:0000256" key="1">
    <source>
        <dbReference type="ARBA" id="ARBA00004141"/>
    </source>
</evidence>
<feature type="transmembrane region" description="Helical" evidence="7">
    <location>
        <begin position="348"/>
        <end position="372"/>
    </location>
</feature>
<comment type="caution">
    <text evidence="9">The sequence shown here is derived from an EMBL/GenBank/DDBJ whole genome shotgun (WGS) entry which is preliminary data.</text>
</comment>
<evidence type="ECO:0000256" key="7">
    <source>
        <dbReference type="SAM" id="Phobius"/>
    </source>
</evidence>
<feature type="transmembrane region" description="Helical" evidence="7">
    <location>
        <begin position="284"/>
        <end position="304"/>
    </location>
</feature>
<dbReference type="GO" id="GO:0022857">
    <property type="term" value="F:transmembrane transporter activity"/>
    <property type="evidence" value="ECO:0007669"/>
    <property type="project" value="InterPro"/>
</dbReference>
<protein>
    <recommendedName>
        <fullName evidence="8">DUF985 domain-containing protein</fullName>
    </recommendedName>
</protein>
<evidence type="ECO:0000256" key="2">
    <source>
        <dbReference type="ARBA" id="ARBA00022448"/>
    </source>
</evidence>
<dbReference type="PANTHER" id="PTHR23501:SF198">
    <property type="entry name" value="AZOLE RESISTANCE PROTEIN 1-RELATED"/>
    <property type="match status" value="1"/>
</dbReference>
<feature type="domain" description="DUF985" evidence="8">
    <location>
        <begin position="9"/>
        <end position="128"/>
    </location>
</feature>
<dbReference type="HOGENOM" id="CLU_599982_0_0_1"/>
<dbReference type="Pfam" id="PF07690">
    <property type="entry name" value="MFS_1"/>
    <property type="match status" value="1"/>
</dbReference>
<dbReference type="AlphaFoldDB" id="K3VXD8"/>
<feature type="transmembrane region" description="Helical" evidence="7">
    <location>
        <begin position="316"/>
        <end position="336"/>
    </location>
</feature>
<dbReference type="InterPro" id="IPR011701">
    <property type="entry name" value="MFS"/>
</dbReference>
<gene>
    <name evidence="9" type="ORF">FPSE_11093</name>
</gene>
<evidence type="ECO:0000256" key="4">
    <source>
        <dbReference type="ARBA" id="ARBA00022989"/>
    </source>
</evidence>
<comment type="subcellular location">
    <subcellularLocation>
        <location evidence="1">Membrane</location>
        <topology evidence="1">Multi-pass membrane protein</topology>
    </subcellularLocation>
</comment>
<sequence length="456" mass="49705">MSTEQTADEIITLLGLTPHPEGGYFFKSFHDPQSHIDRAHSTCIYYLVIGNGGPTRWHRINDACEVWHHYAGAPLKLSVAWDDETGVASKILGKELARGQRPQAVVERAQWQRAESLGEWTGSFVTAIIVLCLVRLPSPSPCRFGHVVKPSEIMGLILILSGLFCAVLFLQWGGTTHAWNSWQIILLMVIFVITIAAFGGLQTWQGEEATIPPRIAKQRTMLSVCVFTLFSSGAYYLLIYFLPLYFQEVKGATALRSGIQCIPLILCNVVGSLSSGLLTTKLGHYFPSLYLSMVLTCIGAGLFVTLRPGTETAPVVGYQVLYGFGSGLGFQLPQIAAQTVLKETEVQIGIAMTLFFQSLGGTLFLSVGNSVFKEQLRNRLLEHAGLSAQQLKVILSAGAVAIESTLQPKELEAVRSGYSEALIFAYYTALAASILSAFGGLFVEWKSVTEKVPSSS</sequence>
<dbReference type="SUPFAM" id="SSF103473">
    <property type="entry name" value="MFS general substrate transporter"/>
    <property type="match status" value="1"/>
</dbReference>
<dbReference type="InterPro" id="IPR014710">
    <property type="entry name" value="RmlC-like_jellyroll"/>
</dbReference>
<dbReference type="FunFam" id="1.20.1250.20:FF:000196">
    <property type="entry name" value="MFS toxin efflux pump (AflT)"/>
    <property type="match status" value="1"/>
</dbReference>
<dbReference type="Proteomes" id="UP000007978">
    <property type="component" value="Chromosome 3"/>
</dbReference>